<evidence type="ECO:0000256" key="2">
    <source>
        <dbReference type="SAM" id="Phobius"/>
    </source>
</evidence>
<reference evidence="4 5" key="1">
    <citation type="submission" date="2023-08" db="EMBL/GenBank/DDBJ databases">
        <title>Implementing the SeqCode for naming new Mesorhizobium species isolated from Vachellia karroo root nodules.</title>
        <authorList>
            <person name="Van Lill M."/>
        </authorList>
    </citation>
    <scope>NUCLEOTIDE SEQUENCE [LARGE SCALE GENOMIC DNA]</scope>
    <source>
        <strain evidence="4 5">VK23A</strain>
    </source>
</reference>
<proteinExistence type="predicted"/>
<keyword evidence="2" id="KW-0472">Membrane</keyword>
<evidence type="ECO:0000313" key="4">
    <source>
        <dbReference type="EMBL" id="MDX8476462.1"/>
    </source>
</evidence>
<organism evidence="4 5">
    <name type="scientific">Mesorhizobium dulcispinae</name>
    <dbReference type="NCBI Taxonomy" id="3072316"/>
    <lineage>
        <taxon>Bacteria</taxon>
        <taxon>Pseudomonadati</taxon>
        <taxon>Pseudomonadota</taxon>
        <taxon>Alphaproteobacteria</taxon>
        <taxon>Hyphomicrobiales</taxon>
        <taxon>Phyllobacteriaceae</taxon>
        <taxon>Mesorhizobium</taxon>
    </lineage>
</organism>
<dbReference type="Proteomes" id="UP001271780">
    <property type="component" value="Unassembled WGS sequence"/>
</dbReference>
<dbReference type="InterPro" id="IPR028087">
    <property type="entry name" value="Tad_N"/>
</dbReference>
<accession>A0ABU4XNX7</accession>
<comment type="caution">
    <text evidence="4">The sequence shown here is derived from an EMBL/GenBank/DDBJ whole genome shotgun (WGS) entry which is preliminary data.</text>
</comment>
<evidence type="ECO:0000313" key="5">
    <source>
        <dbReference type="Proteomes" id="UP001271780"/>
    </source>
</evidence>
<feature type="transmembrane region" description="Helical" evidence="2">
    <location>
        <begin position="37"/>
        <end position="56"/>
    </location>
</feature>
<evidence type="ECO:0000256" key="1">
    <source>
        <dbReference type="SAM" id="MobiDB-lite"/>
    </source>
</evidence>
<feature type="domain" description="Putative Flp pilus-assembly TadG-like N-terminal" evidence="3">
    <location>
        <begin position="35"/>
        <end position="78"/>
    </location>
</feature>
<protein>
    <submittedName>
        <fullName evidence="4">Pilus assembly protein TadG-related protein</fullName>
    </submittedName>
</protein>
<keyword evidence="5" id="KW-1185">Reference proteome</keyword>
<keyword evidence="2" id="KW-1133">Transmembrane helix</keyword>
<dbReference type="EMBL" id="JAVIIZ010000034">
    <property type="protein sequence ID" value="MDX8476462.1"/>
    <property type="molecule type" value="Genomic_DNA"/>
</dbReference>
<gene>
    <name evidence="4" type="ORF">RFM27_30820</name>
</gene>
<feature type="region of interest" description="Disordered" evidence="1">
    <location>
        <begin position="244"/>
        <end position="263"/>
    </location>
</feature>
<evidence type="ECO:0000259" key="3">
    <source>
        <dbReference type="Pfam" id="PF13400"/>
    </source>
</evidence>
<dbReference type="Pfam" id="PF13400">
    <property type="entry name" value="Tad"/>
    <property type="match status" value="1"/>
</dbReference>
<sequence>MVREFFGDRRDNHAPAVAIATIAGTIRQFLRSGDGSLMPIVVMMMMSLLLAVGFSVDYTSAVTTRSNMQSALDAAILSITTMETTTSKADRQTALQQAYEANSGQGTVTLNTVDVAADGTTAFSATAAYPMPTTFMGIARIKSVPIGVASSVRKTPALVQSTFKVSKVSGYWNKTMYLYGTQFAQTNAQSLMKIDYTYNNYKYTYKSGSTNYSVGEPKGYGTTTVYTVNGSTETKVQEQVCSTTGSTSAFSNPPSGSIPGSTKDSRTNKTIYFNTACSNTFYPANGSGAVIDVSQMNQLYLQMKVPSGNPQTLQSNDATTSNRLYMGVSQTDMPEVATGQTVDIFSAVPCGQTSYQAWEDGGNAVPAPVSNADFFYTVQGKCAFNQRPSETVMTQ</sequence>
<name>A0ABU4XNX7_9HYPH</name>
<keyword evidence="2" id="KW-0812">Transmembrane</keyword>
<dbReference type="RefSeq" id="WP_320318964.1">
    <property type="nucleotide sequence ID" value="NZ_JAVIIX010000033.1"/>
</dbReference>